<keyword evidence="3" id="KW-1133">Transmembrane helix</keyword>
<proteinExistence type="predicted"/>
<evidence type="ECO:0000256" key="2">
    <source>
        <dbReference type="SAM" id="MobiDB-lite"/>
    </source>
</evidence>
<evidence type="ECO:0000256" key="3">
    <source>
        <dbReference type="SAM" id="Phobius"/>
    </source>
</evidence>
<keyword evidence="3" id="KW-0812">Transmembrane</keyword>
<dbReference type="RefSeq" id="WP_150549430.1">
    <property type="nucleotide sequence ID" value="NZ_LR215729.2"/>
</dbReference>
<sequence length="261" mass="29419">MLDSPVEEPTAPEAPAVEQPHPWANIAPSQFRLLRLSALNADSHTGARPLRFVQYGRAERHGNGQSLLRLSVQVPELAQRKAQNCLEVWIDHRNKEVRFGPDTGLRIEPQNRGLGRFLLAQGIAWAQQHCAHYMIEGGALSVKQSPTPAARQLRDHMLQTLGFTLEYSDAQQLKAQYSAPRVGSLNSDWNAQKVQIIEVIEAAQMLEQADRSLLEQAIKLRKVEERMEQFKREDSGLRFTIACLVTFSLFQAGLLIWIATH</sequence>
<dbReference type="AlphaFoldDB" id="A0A653E9M8"/>
<organism evidence="4">
    <name type="scientific">Pseudomonas marincola</name>
    <dbReference type="NCBI Taxonomy" id="437900"/>
    <lineage>
        <taxon>Bacteria</taxon>
        <taxon>Pseudomonadati</taxon>
        <taxon>Pseudomonadota</taxon>
        <taxon>Gammaproteobacteria</taxon>
        <taxon>Pseudomonadales</taxon>
        <taxon>Pseudomonadaceae</taxon>
        <taxon>Pseudomonas</taxon>
    </lineage>
</organism>
<keyword evidence="1" id="KW-0175">Coiled coil</keyword>
<keyword evidence="3" id="KW-0472">Membrane</keyword>
<gene>
    <name evidence="4" type="ORF">PMYSY11_4269</name>
</gene>
<dbReference type="EMBL" id="LR215729">
    <property type="protein sequence ID" value="VEV99312.1"/>
    <property type="molecule type" value="Genomic_DNA"/>
</dbReference>
<feature type="transmembrane region" description="Helical" evidence="3">
    <location>
        <begin position="236"/>
        <end position="259"/>
    </location>
</feature>
<accession>A0A653E9M8</accession>
<feature type="coiled-coil region" evidence="1">
    <location>
        <begin position="206"/>
        <end position="233"/>
    </location>
</feature>
<feature type="region of interest" description="Disordered" evidence="2">
    <location>
        <begin position="1"/>
        <end position="22"/>
    </location>
</feature>
<feature type="compositionally biased region" description="Low complexity" evidence="2">
    <location>
        <begin position="7"/>
        <end position="18"/>
    </location>
</feature>
<evidence type="ECO:0000313" key="4">
    <source>
        <dbReference type="EMBL" id="VEV99312.1"/>
    </source>
</evidence>
<reference evidence="4" key="1">
    <citation type="submission" date="2019-02" db="EMBL/GenBank/DDBJ databases">
        <authorList>
            <consortium name="Genoscope - CEA"/>
            <person name="William W."/>
        </authorList>
    </citation>
    <scope>NUCLEOTIDE SEQUENCE [LARGE SCALE GENOMIC DNA]</scope>
    <source>
        <strain evidence="4">YSy11</strain>
    </source>
</reference>
<name>A0A653E9M8_9PSED</name>
<evidence type="ECO:0000256" key="1">
    <source>
        <dbReference type="SAM" id="Coils"/>
    </source>
</evidence>
<protein>
    <submittedName>
        <fullName evidence="4">Uncharacterized protein</fullName>
    </submittedName>
</protein>